<organism evidence="2 3">
    <name type="scientific">Leishmania infantum</name>
    <dbReference type="NCBI Taxonomy" id="5671"/>
    <lineage>
        <taxon>Eukaryota</taxon>
        <taxon>Discoba</taxon>
        <taxon>Euglenozoa</taxon>
        <taxon>Kinetoplastea</taxon>
        <taxon>Metakinetoplastina</taxon>
        <taxon>Trypanosomatida</taxon>
        <taxon>Trypanosomatidae</taxon>
        <taxon>Leishmaniinae</taxon>
        <taxon>Leishmania</taxon>
    </lineage>
</organism>
<dbReference type="Proteomes" id="UP000255414">
    <property type="component" value="Chromosome 29"/>
</dbReference>
<accession>A0A6L0XIT0</accession>
<feature type="compositionally biased region" description="Polar residues" evidence="1">
    <location>
        <begin position="99"/>
        <end position="114"/>
    </location>
</feature>
<dbReference type="OMA" id="ASWRCTD"/>
<evidence type="ECO:0000313" key="3">
    <source>
        <dbReference type="Proteomes" id="UP000255414"/>
    </source>
</evidence>
<dbReference type="AlphaFoldDB" id="A0A6L0XIT0"/>
<dbReference type="EMBL" id="LR812962">
    <property type="protein sequence ID" value="CAC9508943.1"/>
    <property type="molecule type" value="Genomic_DNA"/>
</dbReference>
<sequence>MLRMMPVFSGASCVHLWGIPPRPLSLSDRPLPLSFASSFFFLIWCPLSCSGYVTRRCHKPGSRGGNINMVGRRAGAGGRGAAASVAKRPAARCGKVSGRPTSAATGAPSESLSALVQGERSHRRDAASPGGSADEEVTLVYRKPRTRHTKQSTSADEPAQATVPDSCAEAALDTSAAASAAAVCTPEMEVLAFWQRACDDVNRTRALSNCGVADVSLHCVDSTGAYSLSQEQLFCCSGDRMETARRALHSLNDLLYTPVDTSAAAGAPCAGYPCWVRPEQYATVVALARVCEAAVPVHLPPMLRLSSCSATVCQQSCMNLNGKETTPIRRSPLLWTLPIAVAGALARHGSAALSGAIACAPGTTRAQGAAVAAQGIGEPTIDLVPSPVLLADVHKRLGYLRRFHQLQVAYGELIPAFRAASTFTELRQVFFTHDAAACQVLGRMYQAWKDGPYHEALAADHSGYEHRPPQNNAEVKEVLSCFLGNPLVLDTLLPFVGITARYPQEEALLQNFVAALKDMTAVETASWGPVAAMASWRCTDGLYVVHHASRVHVLRRLLNEAQLYGLPLFLRSIRAMAGSHASSGFASTARGGGWHRAVALQRAQSLYADQFFLTPDALDPDLFSQPDPMQAQLVQEELVALQRTHCAFCLVVGEADEVLTLVQRHMRHVGGVWQHWVKKEEEEPMPGVKAEPLDARDPTDADAVATELSSEDADKSGTASADAPGVPALLRPCAPTDPLRRYVIRTVDAARRHQRHKASSAALTAATPLPFSHVQWIEHGSTNRWSPNANYYGLAYMVVLDTEEEWATENGGTLATEGLLPETAIVMNAESNTAALREAQAPAYCVNAILELWRT</sequence>
<proteinExistence type="predicted"/>
<protein>
    <submittedName>
        <fullName evidence="2">Hypothetical_protein_-_conserved</fullName>
    </submittedName>
</protein>
<reference evidence="2" key="1">
    <citation type="submission" date="2020-06" db="EMBL/GenBank/DDBJ databases">
        <authorList>
            <person name="Gonzalez-de la Fuente S."/>
            <person name="Peiro-Pastor R."/>
            <person name="Rastrojo A."/>
            <person name="Moreno J."/>
            <person name="Carrasco-Ramiro F."/>
            <person name="Requena JM."/>
            <person name="Aguado B."/>
        </authorList>
    </citation>
    <scope>NUCLEOTIDE SEQUENCE</scope>
</reference>
<evidence type="ECO:0000256" key="1">
    <source>
        <dbReference type="SAM" id="MobiDB-lite"/>
    </source>
</evidence>
<name>A0A6L0XIT0_LEIIN</name>
<evidence type="ECO:0000313" key="2">
    <source>
        <dbReference type="EMBL" id="CAC9508943.1"/>
    </source>
</evidence>
<gene>
    <name evidence="2" type="ORF">LINF_290022100</name>
</gene>
<feature type="region of interest" description="Disordered" evidence="1">
    <location>
        <begin position="89"/>
        <end position="162"/>
    </location>
</feature>
<feature type="region of interest" description="Disordered" evidence="1">
    <location>
        <begin position="681"/>
        <end position="729"/>
    </location>
</feature>